<dbReference type="InterPro" id="IPR028082">
    <property type="entry name" value="Peripla_BP_I"/>
</dbReference>
<gene>
    <name evidence="8" type="ORF">RIMI_LOCUS22845119</name>
</gene>
<dbReference type="Gene3D" id="3.40.50.2300">
    <property type="match status" value="2"/>
</dbReference>
<evidence type="ECO:0000313" key="8">
    <source>
        <dbReference type="EMBL" id="CAJ0968150.1"/>
    </source>
</evidence>
<dbReference type="InterPro" id="IPR001828">
    <property type="entry name" value="ANF_lig-bd_rcpt"/>
</dbReference>
<keyword evidence="9" id="KW-1185">Reference proteome</keyword>
<evidence type="ECO:0000256" key="3">
    <source>
        <dbReference type="ARBA" id="ARBA00022989"/>
    </source>
</evidence>
<dbReference type="SUPFAM" id="SSF53822">
    <property type="entry name" value="Periplasmic binding protein-like I"/>
    <property type="match status" value="1"/>
</dbReference>
<accession>A0ABN9MR72</accession>
<dbReference type="PRINTS" id="PR00248">
    <property type="entry name" value="GPCRMGR"/>
</dbReference>
<evidence type="ECO:0000259" key="7">
    <source>
        <dbReference type="Pfam" id="PF01094"/>
    </source>
</evidence>
<keyword evidence="5" id="KW-0675">Receptor</keyword>
<feature type="domain" description="Receptor ligand binding region" evidence="7">
    <location>
        <begin position="17"/>
        <end position="185"/>
    </location>
</feature>
<dbReference type="InterPro" id="IPR000068">
    <property type="entry name" value="GPCR_3_Ca_sens_rcpt-rel"/>
</dbReference>
<dbReference type="Pfam" id="PF01094">
    <property type="entry name" value="ANF_receptor"/>
    <property type="match status" value="2"/>
</dbReference>
<evidence type="ECO:0000256" key="4">
    <source>
        <dbReference type="ARBA" id="ARBA00023136"/>
    </source>
</evidence>
<dbReference type="Proteomes" id="UP001176940">
    <property type="component" value="Unassembled WGS sequence"/>
</dbReference>
<reference evidence="8" key="1">
    <citation type="submission" date="2023-07" db="EMBL/GenBank/DDBJ databases">
        <authorList>
            <person name="Stuckert A."/>
        </authorList>
    </citation>
    <scope>NUCLEOTIDE SEQUENCE</scope>
</reference>
<evidence type="ECO:0000256" key="1">
    <source>
        <dbReference type="ARBA" id="ARBA00004141"/>
    </source>
</evidence>
<keyword evidence="4" id="KW-0472">Membrane</keyword>
<name>A0ABN9MR72_9NEOB</name>
<dbReference type="InterPro" id="IPR000337">
    <property type="entry name" value="GPCR_3"/>
</dbReference>
<keyword evidence="2" id="KW-0812">Transmembrane</keyword>
<evidence type="ECO:0000256" key="2">
    <source>
        <dbReference type="ARBA" id="ARBA00022692"/>
    </source>
</evidence>
<comment type="subcellular location">
    <subcellularLocation>
        <location evidence="1">Membrane</location>
        <topology evidence="1">Multi-pass membrane protein</topology>
    </subcellularLocation>
</comment>
<dbReference type="EMBL" id="CAUEEQ010078982">
    <property type="protein sequence ID" value="CAJ0968150.1"/>
    <property type="molecule type" value="Genomic_DNA"/>
</dbReference>
<dbReference type="PANTHER" id="PTHR24061:SF598">
    <property type="entry name" value="EXTRACELLULAR CALCIUM-SENSING RECEPTOR"/>
    <property type="match status" value="1"/>
</dbReference>
<keyword evidence="3" id="KW-1133">Transmembrane helix</keyword>
<evidence type="ECO:0000256" key="6">
    <source>
        <dbReference type="ARBA" id="ARBA00023180"/>
    </source>
</evidence>
<protein>
    <recommendedName>
        <fullName evidence="7">Receptor ligand binding region domain-containing protein</fullName>
    </recommendedName>
</protein>
<organism evidence="8 9">
    <name type="scientific">Ranitomeya imitator</name>
    <name type="common">mimic poison frog</name>
    <dbReference type="NCBI Taxonomy" id="111125"/>
    <lineage>
        <taxon>Eukaryota</taxon>
        <taxon>Metazoa</taxon>
        <taxon>Chordata</taxon>
        <taxon>Craniata</taxon>
        <taxon>Vertebrata</taxon>
        <taxon>Euteleostomi</taxon>
        <taxon>Amphibia</taxon>
        <taxon>Batrachia</taxon>
        <taxon>Anura</taxon>
        <taxon>Neobatrachia</taxon>
        <taxon>Hyloidea</taxon>
        <taxon>Dendrobatidae</taxon>
        <taxon>Dendrobatinae</taxon>
        <taxon>Ranitomeya</taxon>
    </lineage>
</organism>
<comment type="caution">
    <text evidence="8">The sequence shown here is derived from an EMBL/GenBank/DDBJ whole genome shotgun (WGS) entry which is preliminary data.</text>
</comment>
<dbReference type="PANTHER" id="PTHR24061">
    <property type="entry name" value="CALCIUM-SENSING RECEPTOR-RELATED"/>
    <property type="match status" value="1"/>
</dbReference>
<sequence length="447" mass="50363">MQYPEAQFLFETFQQFQALRFAVEEINKNPEVLPNITLGFVAYDSCSALNKELEGTLGMITGRDQAIPNYLWLGRPPMAAILGHSMSTYSILMAHVLGLYRYPQISHYATSSLLSGRKQFPSFFRTVPSDTFQSKGLAQLVLHFGWTWLGLVAMGNDYGQLGIQVITQEVLKAGACVAFTEIYSTRSDRPKCSPHHSYHTAVHSPDEMIKLNVSGKIFVASEAWSISSILLIEKYAPLLSGSLGFAFHSSTIPGFKEYLKKIHPFYTPGETVTRLFWEKTFGCIFLGNNNPIYNDSSIICSGNEKLETVENVYTDASSLRTSYNIYMSAHVIAKSLHDIQSCRENNGPFRNGGCANLHKFTPWQLTHYVQNVKVRLKDGREVFFDKNGDPPAVYDIVNWQQDDNGVMSQVKVGQYDSAVKSPDIFTLNSSAVQWIHRQEQVRMKEKV</sequence>
<evidence type="ECO:0000313" key="9">
    <source>
        <dbReference type="Proteomes" id="UP001176940"/>
    </source>
</evidence>
<evidence type="ECO:0000256" key="5">
    <source>
        <dbReference type="ARBA" id="ARBA00023170"/>
    </source>
</evidence>
<feature type="domain" description="Receptor ligand binding region" evidence="7">
    <location>
        <begin position="208"/>
        <end position="401"/>
    </location>
</feature>
<proteinExistence type="predicted"/>
<keyword evidence="6" id="KW-0325">Glycoprotein</keyword>